<keyword evidence="4" id="KW-1185">Reference proteome</keyword>
<dbReference type="GO" id="GO:0016757">
    <property type="term" value="F:glycosyltransferase activity"/>
    <property type="evidence" value="ECO:0007669"/>
    <property type="project" value="TreeGrafter"/>
</dbReference>
<dbReference type="Pfam" id="PF03407">
    <property type="entry name" value="Nucleotid_trans"/>
    <property type="match status" value="1"/>
</dbReference>
<reference evidence="4" key="1">
    <citation type="submission" date="2015-09" db="EMBL/GenBank/DDBJ databases">
        <authorList>
            <consortium name="Pathogen Informatics"/>
        </authorList>
    </citation>
    <scope>NUCLEOTIDE SEQUENCE [LARGE SCALE GENOMIC DNA]</scope>
    <source>
        <strain evidence="4">Lake Konstanz</strain>
    </source>
</reference>
<feature type="domain" description="Nucleotide-diphospho-sugar transferase" evidence="2">
    <location>
        <begin position="412"/>
        <end position="628"/>
    </location>
</feature>
<dbReference type="PANTHER" id="PTHR47032:SF1">
    <property type="entry name" value="UDP-D-XYLOSE:L-FUCOSE ALPHA-1,3-D-XYLOSYLTRANSFERASE-RELATED"/>
    <property type="match status" value="1"/>
</dbReference>
<dbReference type="PANTHER" id="PTHR47032">
    <property type="entry name" value="UDP-D-XYLOSE:L-FUCOSE ALPHA-1,3-D-XYLOSYLTRANSFERASE-RELATED"/>
    <property type="match status" value="1"/>
</dbReference>
<feature type="compositionally biased region" description="Polar residues" evidence="1">
    <location>
        <begin position="677"/>
        <end position="687"/>
    </location>
</feature>
<proteinExistence type="predicted"/>
<dbReference type="Proteomes" id="UP000051952">
    <property type="component" value="Unassembled WGS sequence"/>
</dbReference>
<dbReference type="VEuPathDB" id="TriTrypDB:BSAL_51265"/>
<dbReference type="GO" id="GO:0005794">
    <property type="term" value="C:Golgi apparatus"/>
    <property type="evidence" value="ECO:0007669"/>
    <property type="project" value="TreeGrafter"/>
</dbReference>
<evidence type="ECO:0000259" key="2">
    <source>
        <dbReference type="Pfam" id="PF03407"/>
    </source>
</evidence>
<feature type="region of interest" description="Disordered" evidence="1">
    <location>
        <begin position="113"/>
        <end position="136"/>
    </location>
</feature>
<evidence type="ECO:0000313" key="4">
    <source>
        <dbReference type="Proteomes" id="UP000051952"/>
    </source>
</evidence>
<sequence>MDPAALQARRLKVQAWLRKRASSSTKSISASKAMRIAGMSFLVLVVLSIVFGSNVWVVETALLPSSTYQQIVEPLRSTAPISGTRAVQSMEWSNSRATTAETVMRARNSSSFANGAAIRAPPRPRRVIPKSDDVSLLPQPPIDESARCFDRTGAPTNVPRWFPGLYNAMRPHYHALMDAVEDPWTVLVGWVPDHFMPPQKPGKKANGEIMIPPTKGRDATYYLDAYNASWHTTVNANNYEYHFQLVHRNALAVCVRERLHIFQYFCSPGADGSGGNTLVSPITVYQCPCRHCQEGTLSAKGGKRVSLDKAAPAFRSQLLQDPLKGEMKITTTGTAAQPPSHAPEGCIESLAAPWLIPTTTAATFPYEGLESNLDALLAVQADGNKIVLVAIFNVFWLDHLHNFVYSMVTKAHLVNFIIATMDADALALCVANRLPCFDATEYAEYEADMEAGGTGRAQGRLRKVTEAMAWIKPRLAVAVLRRGYGFLMSDLDLTWNKCPWKEVLDVRVDIAHQCDANNKFSINSGFYFARANARTIRYFENLMSFRPEENSDQTAMKLFSRYDHTHGASNTCLGKWSFNMKCNYKVPGSVKRVGDVETFEWRPYDPKEVHWTILHATCLSGATSKLVYLRTIGAWSLDGLDNMTTNRTTDVCIWQHRYDDANDADNNGNKNNDASRRNTQNASTNGGATFSAYVDRARGFKVGYRNVATKHDEMYVSGITSDIYLKKRH</sequence>
<dbReference type="InterPro" id="IPR052636">
    <property type="entry name" value="UDP-D-xylose:L-fucose_XylT"/>
</dbReference>
<protein>
    <submittedName>
        <fullName evidence="3">Nucleotide transporter, putative</fullName>
    </submittedName>
</protein>
<feature type="region of interest" description="Disordered" evidence="1">
    <location>
        <begin position="663"/>
        <end position="687"/>
    </location>
</feature>
<dbReference type="EMBL" id="CYKH01000057">
    <property type="protein sequence ID" value="CUE66595.1"/>
    <property type="molecule type" value="Genomic_DNA"/>
</dbReference>
<evidence type="ECO:0000256" key="1">
    <source>
        <dbReference type="SAM" id="MobiDB-lite"/>
    </source>
</evidence>
<dbReference type="InterPro" id="IPR005069">
    <property type="entry name" value="Nucl-diP-sugar_transferase"/>
</dbReference>
<evidence type="ECO:0000313" key="3">
    <source>
        <dbReference type="EMBL" id="CUE66595.1"/>
    </source>
</evidence>
<accession>A0A0S4IR48</accession>
<dbReference type="OMA" id="FQLVHRN"/>
<gene>
    <name evidence="3" type="ORF">BSAL_51265</name>
</gene>
<dbReference type="AlphaFoldDB" id="A0A0S4IR48"/>
<organism evidence="3 4">
    <name type="scientific">Bodo saltans</name>
    <name type="common">Flagellated protozoan</name>
    <dbReference type="NCBI Taxonomy" id="75058"/>
    <lineage>
        <taxon>Eukaryota</taxon>
        <taxon>Discoba</taxon>
        <taxon>Euglenozoa</taxon>
        <taxon>Kinetoplastea</taxon>
        <taxon>Metakinetoplastina</taxon>
        <taxon>Eubodonida</taxon>
        <taxon>Bodonidae</taxon>
        <taxon>Bodo</taxon>
    </lineage>
</organism>
<name>A0A0S4IR48_BODSA</name>
<dbReference type="OrthoDB" id="69177at2759"/>